<proteinExistence type="predicted"/>
<evidence type="ECO:0000259" key="1">
    <source>
        <dbReference type="Pfam" id="PF00595"/>
    </source>
</evidence>
<feature type="domain" description="PDZ" evidence="1">
    <location>
        <begin position="22"/>
        <end position="61"/>
    </location>
</feature>
<evidence type="ECO:0000313" key="2">
    <source>
        <dbReference type="EMBL" id="VDK69000.1"/>
    </source>
</evidence>
<sequence length="76" mass="8767">MVADNDNLHHLHVNIDAGELPGISYTKDLIVTFVQRNSALEERINVGDKILTVNDYSVTDRKAFDRIQQRHHITRQ</sequence>
<dbReference type="Pfam" id="PF00595">
    <property type="entry name" value="PDZ"/>
    <property type="match status" value="1"/>
</dbReference>
<evidence type="ECO:0000313" key="4">
    <source>
        <dbReference type="WBParaSite" id="nOo.2.0.1.t03391-RA"/>
    </source>
</evidence>
<dbReference type="EMBL" id="UYRW01000641">
    <property type="protein sequence ID" value="VDK69000.1"/>
    <property type="molecule type" value="Genomic_DNA"/>
</dbReference>
<dbReference type="Gene3D" id="2.30.42.10">
    <property type="match status" value="1"/>
</dbReference>
<reference evidence="2 3" key="2">
    <citation type="submission" date="2018-08" db="EMBL/GenBank/DDBJ databases">
        <authorList>
            <person name="Laetsch R D."/>
            <person name="Stevens L."/>
            <person name="Kumar S."/>
            <person name="Blaxter L. M."/>
        </authorList>
    </citation>
    <scope>NUCLEOTIDE SEQUENCE [LARGE SCALE GENOMIC DNA]</scope>
</reference>
<dbReference type="OrthoDB" id="5842392at2759"/>
<dbReference type="InterPro" id="IPR001478">
    <property type="entry name" value="PDZ"/>
</dbReference>
<dbReference type="AlphaFoldDB" id="A0A182E5V6"/>
<name>A0A182E5V6_ONCOC</name>
<reference evidence="4" key="1">
    <citation type="submission" date="2016-06" db="UniProtKB">
        <authorList>
            <consortium name="WormBaseParasite"/>
        </authorList>
    </citation>
    <scope>IDENTIFICATION</scope>
</reference>
<keyword evidence="3" id="KW-1185">Reference proteome</keyword>
<evidence type="ECO:0000313" key="3">
    <source>
        <dbReference type="Proteomes" id="UP000271087"/>
    </source>
</evidence>
<dbReference type="InterPro" id="IPR036034">
    <property type="entry name" value="PDZ_sf"/>
</dbReference>
<dbReference type="STRING" id="42157.A0A182E5V6"/>
<organism evidence="4">
    <name type="scientific">Onchocerca ochengi</name>
    <name type="common">Filarial nematode worm</name>
    <dbReference type="NCBI Taxonomy" id="42157"/>
    <lineage>
        <taxon>Eukaryota</taxon>
        <taxon>Metazoa</taxon>
        <taxon>Ecdysozoa</taxon>
        <taxon>Nematoda</taxon>
        <taxon>Chromadorea</taxon>
        <taxon>Rhabditida</taxon>
        <taxon>Spirurina</taxon>
        <taxon>Spiruromorpha</taxon>
        <taxon>Filarioidea</taxon>
        <taxon>Onchocercidae</taxon>
        <taxon>Onchocerca</taxon>
    </lineage>
</organism>
<accession>A0A182E5V6</accession>
<protein>
    <submittedName>
        <fullName evidence="4">PDZ domain-containing protein</fullName>
    </submittedName>
</protein>
<dbReference type="WBParaSite" id="nOo.2.0.1.t03391-RA">
    <property type="protein sequence ID" value="nOo.2.0.1.t03391-RA"/>
    <property type="gene ID" value="nOo.2.0.1.g03391"/>
</dbReference>
<gene>
    <name evidence="2" type="ORF">NOO_LOCUS3391</name>
</gene>
<dbReference type="Proteomes" id="UP000271087">
    <property type="component" value="Unassembled WGS sequence"/>
</dbReference>
<dbReference type="SUPFAM" id="SSF50156">
    <property type="entry name" value="PDZ domain-like"/>
    <property type="match status" value="1"/>
</dbReference>